<evidence type="ECO:0000256" key="1">
    <source>
        <dbReference type="ARBA" id="ARBA00022485"/>
    </source>
</evidence>
<dbReference type="EMBL" id="JABRWO010000009">
    <property type="protein sequence ID" value="MBA2116324.1"/>
    <property type="molecule type" value="Genomic_DNA"/>
</dbReference>
<organism evidence="6 7">
    <name type="scientific">Bremerella alba</name>
    <dbReference type="NCBI Taxonomy" id="980252"/>
    <lineage>
        <taxon>Bacteria</taxon>
        <taxon>Pseudomonadati</taxon>
        <taxon>Planctomycetota</taxon>
        <taxon>Planctomycetia</taxon>
        <taxon>Pirellulales</taxon>
        <taxon>Pirellulaceae</taxon>
        <taxon>Bremerella</taxon>
    </lineage>
</organism>
<name>A0A7V8V7D0_9BACT</name>
<keyword evidence="1" id="KW-0004">4Fe-4S</keyword>
<keyword evidence="4" id="KW-0411">Iron-sulfur</keyword>
<protein>
    <recommendedName>
        <fullName evidence="5">4Fe-4S ferredoxin-type domain-containing protein</fullName>
    </recommendedName>
</protein>
<evidence type="ECO:0000256" key="3">
    <source>
        <dbReference type="ARBA" id="ARBA00023004"/>
    </source>
</evidence>
<dbReference type="SUPFAM" id="SSF54862">
    <property type="entry name" value="4Fe-4S ferredoxins"/>
    <property type="match status" value="1"/>
</dbReference>
<dbReference type="GO" id="GO:0046872">
    <property type="term" value="F:metal ion binding"/>
    <property type="evidence" value="ECO:0007669"/>
    <property type="project" value="UniProtKB-KW"/>
</dbReference>
<accession>A0A7V8V7D0</accession>
<keyword evidence="3" id="KW-0408">Iron</keyword>
<dbReference type="AlphaFoldDB" id="A0A7V8V7D0"/>
<keyword evidence="7" id="KW-1185">Reference proteome</keyword>
<keyword evidence="2" id="KW-0479">Metal-binding</keyword>
<proteinExistence type="predicted"/>
<gene>
    <name evidence="6" type="ORF">HOV93_35130</name>
</gene>
<evidence type="ECO:0000313" key="7">
    <source>
        <dbReference type="Proteomes" id="UP000551616"/>
    </source>
</evidence>
<dbReference type="RefSeq" id="WP_207397725.1">
    <property type="nucleotide sequence ID" value="NZ_JABRWO010000009.1"/>
</dbReference>
<evidence type="ECO:0000256" key="2">
    <source>
        <dbReference type="ARBA" id="ARBA00022723"/>
    </source>
</evidence>
<comment type="caution">
    <text evidence="6">The sequence shown here is derived from an EMBL/GenBank/DDBJ whole genome shotgun (WGS) entry which is preliminary data.</text>
</comment>
<reference evidence="6 7" key="1">
    <citation type="submission" date="2020-05" db="EMBL/GenBank/DDBJ databases">
        <title>Bremerella alba sp. nov., a novel planctomycete isolated from the surface of the macroalga Fucus spiralis.</title>
        <authorList>
            <person name="Godinho O."/>
            <person name="Botelho R."/>
            <person name="Albuquerque L."/>
            <person name="Wiegand S."/>
            <person name="Da Costa M.S."/>
            <person name="Lobo-Da-Cunha A."/>
            <person name="Jogler C."/>
            <person name="Lage O.M."/>
        </authorList>
    </citation>
    <scope>NUCLEOTIDE SEQUENCE [LARGE SCALE GENOMIC DNA]</scope>
    <source>
        <strain evidence="6 7">FF15</strain>
    </source>
</reference>
<feature type="domain" description="4Fe-4S ferredoxin-type" evidence="5">
    <location>
        <begin position="211"/>
        <end position="240"/>
    </location>
</feature>
<evidence type="ECO:0000256" key="4">
    <source>
        <dbReference type="ARBA" id="ARBA00023014"/>
    </source>
</evidence>
<dbReference type="Gene3D" id="3.30.70.20">
    <property type="match status" value="1"/>
</dbReference>
<dbReference type="PROSITE" id="PS51379">
    <property type="entry name" value="4FE4S_FER_2"/>
    <property type="match status" value="2"/>
</dbReference>
<feature type="domain" description="4Fe-4S ferredoxin-type" evidence="5">
    <location>
        <begin position="244"/>
        <end position="275"/>
    </location>
</feature>
<sequence length="361" mass="40375">MPKRLTVVVSQGQSNNPAKRKLEEDIVASLLFEPGIEVTIVPHLYDLKPDGPGIMGLQAITTDFVVISWLYERATRWTLDRNNIRGKEGTTLLVHETDEDEDDLLDDEPTDEDKLRVIDNRPVPNRLIYSIDLRVSNKVEDYVEEVKRIQKEISTQVVELGGLNGTPSPTPQQLERIANPTNDTALKEGGELEKPEAIEPFRIEEDATRRWYPVIDYSRCTNCMECIDFCLFGVYGVDGVDGVETILVEMPDNCRKGCPACSRVCPENAIIFPQHKTPTIAGSDEVAAGGLKIDLSQLFGKPKEDEKSLDTAVRERDEQLLLAGRDTVGEAVGMPKRQAEKDSRDKDELDNLIDAIDDLDI</sequence>
<dbReference type="InterPro" id="IPR050572">
    <property type="entry name" value="Fe-S_Ferredoxin"/>
</dbReference>
<dbReference type="PANTHER" id="PTHR43687:SF1">
    <property type="entry name" value="FERREDOXIN III"/>
    <property type="match status" value="1"/>
</dbReference>
<dbReference type="PANTHER" id="PTHR43687">
    <property type="entry name" value="ADENYLYLSULFATE REDUCTASE, BETA SUBUNIT"/>
    <property type="match status" value="1"/>
</dbReference>
<evidence type="ECO:0000313" key="6">
    <source>
        <dbReference type="EMBL" id="MBA2116324.1"/>
    </source>
</evidence>
<dbReference type="Proteomes" id="UP000551616">
    <property type="component" value="Unassembled WGS sequence"/>
</dbReference>
<evidence type="ECO:0000259" key="5">
    <source>
        <dbReference type="PROSITE" id="PS51379"/>
    </source>
</evidence>
<dbReference type="InterPro" id="IPR017896">
    <property type="entry name" value="4Fe4S_Fe-S-bd"/>
</dbReference>
<dbReference type="GO" id="GO:0051539">
    <property type="term" value="F:4 iron, 4 sulfur cluster binding"/>
    <property type="evidence" value="ECO:0007669"/>
    <property type="project" value="UniProtKB-KW"/>
</dbReference>